<evidence type="ECO:0000259" key="3">
    <source>
        <dbReference type="PROSITE" id="PS50940"/>
    </source>
</evidence>
<proteinExistence type="predicted"/>
<dbReference type="SMART" id="SM00494">
    <property type="entry name" value="ChtBD2"/>
    <property type="match status" value="1"/>
</dbReference>
<dbReference type="PROSITE" id="PS50940">
    <property type="entry name" value="CHIT_BIND_II"/>
    <property type="match status" value="1"/>
</dbReference>
<name>T1J0Q9_STRMM</name>
<feature type="chain" id="PRO_5004579823" description="Chitin-binding type-2 domain-containing protein" evidence="2">
    <location>
        <begin position="18"/>
        <end position="221"/>
    </location>
</feature>
<dbReference type="AlphaFoldDB" id="T1J0Q9"/>
<dbReference type="PANTHER" id="PTHR22933">
    <property type="entry name" value="FI18007P1-RELATED"/>
    <property type="match status" value="1"/>
</dbReference>
<feature type="domain" description="Chitin-binding type-2" evidence="3">
    <location>
        <begin position="88"/>
        <end position="156"/>
    </location>
</feature>
<dbReference type="PhylomeDB" id="T1J0Q9"/>
<dbReference type="HOGENOM" id="CLU_105582_0_0_1"/>
<dbReference type="Gene3D" id="2.170.140.10">
    <property type="entry name" value="Chitin binding domain"/>
    <property type="match status" value="1"/>
</dbReference>
<organism evidence="4 5">
    <name type="scientific">Strigamia maritima</name>
    <name type="common">European centipede</name>
    <name type="synonym">Geophilus maritimus</name>
    <dbReference type="NCBI Taxonomy" id="126957"/>
    <lineage>
        <taxon>Eukaryota</taxon>
        <taxon>Metazoa</taxon>
        <taxon>Ecdysozoa</taxon>
        <taxon>Arthropoda</taxon>
        <taxon>Myriapoda</taxon>
        <taxon>Chilopoda</taxon>
        <taxon>Pleurostigmophora</taxon>
        <taxon>Geophilomorpha</taxon>
        <taxon>Linotaeniidae</taxon>
        <taxon>Strigamia</taxon>
    </lineage>
</organism>
<dbReference type="Pfam" id="PF01607">
    <property type="entry name" value="CBM_14"/>
    <property type="match status" value="1"/>
</dbReference>
<dbReference type="EnsemblMetazoa" id="SMAR007116-RA">
    <property type="protein sequence ID" value="SMAR007116-PA"/>
    <property type="gene ID" value="SMAR007116"/>
</dbReference>
<dbReference type="SUPFAM" id="SSF57625">
    <property type="entry name" value="Invertebrate chitin-binding proteins"/>
    <property type="match status" value="1"/>
</dbReference>
<reference evidence="4" key="2">
    <citation type="submission" date="2015-02" db="UniProtKB">
        <authorList>
            <consortium name="EnsemblMetazoa"/>
        </authorList>
    </citation>
    <scope>IDENTIFICATION</scope>
</reference>
<feature type="signal peptide" evidence="2">
    <location>
        <begin position="1"/>
        <end position="17"/>
    </location>
</feature>
<evidence type="ECO:0000313" key="5">
    <source>
        <dbReference type="Proteomes" id="UP000014500"/>
    </source>
</evidence>
<keyword evidence="2" id="KW-0732">Signal</keyword>
<dbReference type="PANTHER" id="PTHR22933:SF43">
    <property type="entry name" value="LP10131P"/>
    <property type="match status" value="1"/>
</dbReference>
<keyword evidence="5" id="KW-1185">Reference proteome</keyword>
<feature type="compositionally biased region" description="Polar residues" evidence="1">
    <location>
        <begin position="196"/>
        <end position="221"/>
    </location>
</feature>
<dbReference type="GO" id="GO:0008061">
    <property type="term" value="F:chitin binding"/>
    <property type="evidence" value="ECO:0007669"/>
    <property type="project" value="InterPro"/>
</dbReference>
<sequence>MKIFILVLALCLEGVWSQNLLDNARSSQARRQAEEAEVEEPPPPAAAAPAPPQAAASSVSRQTLGGAASTAYALPDGAEIVVGAIKTTFSCEGRIYGYYADPDNNCQVFHVCVPYQDVENGIDQTVQYSFFCGNLTVFDQESLVCTYPDDAVPCSEASGIYDKVNRNFGNTDKPPRQRAAGDEPESTKDDPEIKETTTITKSANGHENGKTTTTNEATESQ</sequence>
<feature type="compositionally biased region" description="Basic and acidic residues" evidence="1">
    <location>
        <begin position="173"/>
        <end position="195"/>
    </location>
</feature>
<evidence type="ECO:0000313" key="4">
    <source>
        <dbReference type="EnsemblMetazoa" id="SMAR007116-PA"/>
    </source>
</evidence>
<evidence type="ECO:0000256" key="1">
    <source>
        <dbReference type="SAM" id="MobiDB-lite"/>
    </source>
</evidence>
<feature type="compositionally biased region" description="Pro residues" evidence="1">
    <location>
        <begin position="41"/>
        <end position="52"/>
    </location>
</feature>
<dbReference type="EMBL" id="JH431739">
    <property type="status" value="NOT_ANNOTATED_CDS"/>
    <property type="molecule type" value="Genomic_DNA"/>
</dbReference>
<reference evidence="5" key="1">
    <citation type="submission" date="2011-05" db="EMBL/GenBank/DDBJ databases">
        <authorList>
            <person name="Richards S.R."/>
            <person name="Qu J."/>
            <person name="Jiang H."/>
            <person name="Jhangiani S.N."/>
            <person name="Agravi P."/>
            <person name="Goodspeed R."/>
            <person name="Gross S."/>
            <person name="Mandapat C."/>
            <person name="Jackson L."/>
            <person name="Mathew T."/>
            <person name="Pu L."/>
            <person name="Thornton R."/>
            <person name="Saada N."/>
            <person name="Wilczek-Boney K.B."/>
            <person name="Lee S."/>
            <person name="Kovar C."/>
            <person name="Wu Y."/>
            <person name="Scherer S.E."/>
            <person name="Worley K.C."/>
            <person name="Muzny D.M."/>
            <person name="Gibbs R."/>
        </authorList>
    </citation>
    <scope>NUCLEOTIDE SEQUENCE</scope>
    <source>
        <strain evidence="5">Brora</strain>
    </source>
</reference>
<dbReference type="GO" id="GO:0005576">
    <property type="term" value="C:extracellular region"/>
    <property type="evidence" value="ECO:0007669"/>
    <property type="project" value="InterPro"/>
</dbReference>
<dbReference type="InterPro" id="IPR002557">
    <property type="entry name" value="Chitin-bd_dom"/>
</dbReference>
<dbReference type="InterPro" id="IPR052976">
    <property type="entry name" value="Scoloptoxin-like"/>
</dbReference>
<feature type="region of interest" description="Disordered" evidence="1">
    <location>
        <begin position="165"/>
        <end position="221"/>
    </location>
</feature>
<evidence type="ECO:0000256" key="2">
    <source>
        <dbReference type="SAM" id="SignalP"/>
    </source>
</evidence>
<accession>T1J0Q9</accession>
<dbReference type="InterPro" id="IPR036508">
    <property type="entry name" value="Chitin-bd_dom_sf"/>
</dbReference>
<feature type="region of interest" description="Disordered" evidence="1">
    <location>
        <begin position="27"/>
        <end position="53"/>
    </location>
</feature>
<dbReference type="Proteomes" id="UP000014500">
    <property type="component" value="Unassembled WGS sequence"/>
</dbReference>
<protein>
    <recommendedName>
        <fullName evidence="3">Chitin-binding type-2 domain-containing protein</fullName>
    </recommendedName>
</protein>